<accession>A0ABV8MUM9</accession>
<organism evidence="1 2">
    <name type="scientific">Chitinimonas lacunae</name>
    <dbReference type="NCBI Taxonomy" id="1963018"/>
    <lineage>
        <taxon>Bacteria</taxon>
        <taxon>Pseudomonadati</taxon>
        <taxon>Pseudomonadota</taxon>
        <taxon>Betaproteobacteria</taxon>
        <taxon>Neisseriales</taxon>
        <taxon>Chitinibacteraceae</taxon>
        <taxon>Chitinimonas</taxon>
    </lineage>
</organism>
<evidence type="ECO:0000313" key="1">
    <source>
        <dbReference type="EMBL" id="MFC4160808.1"/>
    </source>
</evidence>
<proteinExistence type="predicted"/>
<dbReference type="RefSeq" id="WP_378166038.1">
    <property type="nucleotide sequence ID" value="NZ_JBHSBU010000001.1"/>
</dbReference>
<reference evidence="2" key="1">
    <citation type="journal article" date="2019" name="Int. J. Syst. Evol. Microbiol.">
        <title>The Global Catalogue of Microorganisms (GCM) 10K type strain sequencing project: providing services to taxonomists for standard genome sequencing and annotation.</title>
        <authorList>
            <consortium name="The Broad Institute Genomics Platform"/>
            <consortium name="The Broad Institute Genome Sequencing Center for Infectious Disease"/>
            <person name="Wu L."/>
            <person name="Ma J."/>
        </authorList>
    </citation>
    <scope>NUCLEOTIDE SEQUENCE [LARGE SCALE GENOMIC DNA]</scope>
    <source>
        <strain evidence="2">LMG 29894</strain>
    </source>
</reference>
<sequence length="544" mass="61030">MSIDLGLPSLDPTQPLEFADARGFKDWLKLVPMINVRQAHAEILETLDRLNRSPVLPIERLKMLELLREPISLLQEESAKRYISRPFPLADNENAIWQANTQLWLAMSVGYRHAWAAARQNEPGIAEHQALCGQRALRYVSLAIREHHLAYRAIADEYWNDLFRLYRAAAETDVAIKVVKDSLNRQTELSSCTAAFLQALLLAASNPSGMTVRQVLWTDRLLDRWSNQATLSATLPEALDKGVLALDLDHPGELRRFDPAPEGPGWRYLDIDSIAKSIKKRIKYLRAGEPPAQLGLGEEYATATAENNLIGLYQEWCDVPVERALPRRPVRPNTPPAQLALGINGAHFAVHGDVFVQPPNESEIHGRGIADFHLFGGRAHHLTSSQARASDSAYDIESWQIDNESALGFKLTRHGAGQRIHHHQILAVRPRPDQPFVAGSVRWLREGHRGDIEIGVRILPGVPKPVAVRATGINNTNHQFTQALLLPSMPALQTQPSLLLPSNWFKPGRIVEVHIDDHNCKVRFEQMVERGVDYERVAFSGELK</sequence>
<comment type="caution">
    <text evidence="1">The sequence shown here is derived from an EMBL/GenBank/DDBJ whole genome shotgun (WGS) entry which is preliminary data.</text>
</comment>
<name>A0ABV8MUM9_9NEIS</name>
<dbReference type="Proteomes" id="UP001595791">
    <property type="component" value="Unassembled WGS sequence"/>
</dbReference>
<keyword evidence="2" id="KW-1185">Reference proteome</keyword>
<protein>
    <recommendedName>
        <fullName evidence="3">GTPase</fullName>
    </recommendedName>
</protein>
<evidence type="ECO:0008006" key="3">
    <source>
        <dbReference type="Google" id="ProtNLM"/>
    </source>
</evidence>
<dbReference type="EMBL" id="JBHSBU010000001">
    <property type="protein sequence ID" value="MFC4160808.1"/>
    <property type="molecule type" value="Genomic_DNA"/>
</dbReference>
<gene>
    <name evidence="1" type="ORF">ACFOW7_15815</name>
</gene>
<evidence type="ECO:0000313" key="2">
    <source>
        <dbReference type="Proteomes" id="UP001595791"/>
    </source>
</evidence>